<sequence>MREGLLVLVLALALGVAGVGCSDGSDEAAGRAAEGGDAAKGVAGGAGRTVENDLGHQAFQPSTRLVVPAAAGLPLDRAARVLAGLSEGPLGTRLFVDGRPGEGGQRAWRDVADEEPDGHQLAYVTEGLLAPARSGTGGVGPEDFEMAAQTDVGFAVLVAKGDPEVETLQWEDFEIFEDFVAAAKEDPGFVEVADPGSGTVYRAGTLALEEEIGIDLSPKSPAGKSPTEAVYDAEVETALVPLDAVVLSDVLAGELEALAVLGDRRCRELPEVPTARELGHDVVVPVFGGIAVPDGTPERVVEELGRAFVASSSSGTFGRALVGTGRLPAQKGPGEFADFIEEQERWISEPGGS</sequence>
<protein>
    <submittedName>
        <fullName evidence="2">Uncharacterized protein</fullName>
    </submittedName>
</protein>
<dbReference type="EMBL" id="CADCVM010000189">
    <property type="protein sequence ID" value="CAA9488397.1"/>
    <property type="molecule type" value="Genomic_DNA"/>
</dbReference>
<dbReference type="PANTHER" id="PTHR42928:SF5">
    <property type="entry name" value="BLR1237 PROTEIN"/>
    <property type="match status" value="1"/>
</dbReference>
<dbReference type="InterPro" id="IPR005064">
    <property type="entry name" value="BUG"/>
</dbReference>
<dbReference type="PANTHER" id="PTHR42928">
    <property type="entry name" value="TRICARBOXYLATE-BINDING PROTEIN"/>
    <property type="match status" value="1"/>
</dbReference>
<accession>A0A6J4SCU2</accession>
<name>A0A6J4SCU2_9ACTN</name>
<evidence type="ECO:0000313" key="2">
    <source>
        <dbReference type="EMBL" id="CAA9488397.1"/>
    </source>
</evidence>
<dbReference type="Gene3D" id="3.40.190.10">
    <property type="entry name" value="Periplasmic binding protein-like II"/>
    <property type="match status" value="1"/>
</dbReference>
<evidence type="ECO:0000256" key="1">
    <source>
        <dbReference type="ARBA" id="ARBA00006987"/>
    </source>
</evidence>
<reference evidence="2" key="1">
    <citation type="submission" date="2020-02" db="EMBL/GenBank/DDBJ databases">
        <authorList>
            <person name="Meier V. D."/>
        </authorList>
    </citation>
    <scope>NUCLEOTIDE SEQUENCE</scope>
    <source>
        <strain evidence="2">AVDCRST_MAG05</strain>
    </source>
</reference>
<organism evidence="2">
    <name type="scientific">uncultured Rubrobacteraceae bacterium</name>
    <dbReference type="NCBI Taxonomy" id="349277"/>
    <lineage>
        <taxon>Bacteria</taxon>
        <taxon>Bacillati</taxon>
        <taxon>Actinomycetota</taxon>
        <taxon>Rubrobacteria</taxon>
        <taxon>Rubrobacterales</taxon>
        <taxon>Rubrobacteraceae</taxon>
        <taxon>environmental samples</taxon>
    </lineage>
</organism>
<gene>
    <name evidence="2" type="ORF">AVDCRST_MAG05-1732</name>
</gene>
<dbReference type="Pfam" id="PF03401">
    <property type="entry name" value="TctC"/>
    <property type="match status" value="1"/>
</dbReference>
<dbReference type="Gene3D" id="3.40.190.150">
    <property type="entry name" value="Bordetella uptake gene, domain 1"/>
    <property type="match status" value="1"/>
</dbReference>
<dbReference type="AlphaFoldDB" id="A0A6J4SCU2"/>
<dbReference type="InterPro" id="IPR042100">
    <property type="entry name" value="Bug_dom1"/>
</dbReference>
<dbReference type="PROSITE" id="PS51257">
    <property type="entry name" value="PROKAR_LIPOPROTEIN"/>
    <property type="match status" value="1"/>
</dbReference>
<proteinExistence type="inferred from homology"/>
<comment type="similarity">
    <text evidence="1">Belongs to the UPF0065 (bug) family.</text>
</comment>